<feature type="compositionally biased region" description="Basic and acidic residues" evidence="1">
    <location>
        <begin position="486"/>
        <end position="503"/>
    </location>
</feature>
<dbReference type="Gene3D" id="3.60.10.10">
    <property type="entry name" value="Endonuclease/exonuclease/phosphatase"/>
    <property type="match status" value="2"/>
</dbReference>
<accession>A0A9Q1Q5Q0</accession>
<dbReference type="PANTHER" id="PTHR12121">
    <property type="entry name" value="CARBON CATABOLITE REPRESSOR PROTEIN 4"/>
    <property type="match status" value="1"/>
</dbReference>
<feature type="compositionally biased region" description="Low complexity" evidence="1">
    <location>
        <begin position="63"/>
        <end position="77"/>
    </location>
</feature>
<dbReference type="PANTHER" id="PTHR12121:SF85">
    <property type="entry name" value="CARBON CATABOLITE REPRESSOR PROTEIN 4 HOMOLOG 6"/>
    <property type="match status" value="1"/>
</dbReference>
<proteinExistence type="predicted"/>
<gene>
    <name evidence="3" type="ORF">Cgig2_001998</name>
</gene>
<dbReference type="Pfam" id="PF03372">
    <property type="entry name" value="Exo_endo_phos"/>
    <property type="match status" value="1"/>
</dbReference>
<dbReference type="SUPFAM" id="SSF56219">
    <property type="entry name" value="DNase I-like"/>
    <property type="match status" value="1"/>
</dbReference>
<keyword evidence="4" id="KW-1185">Reference proteome</keyword>
<dbReference type="GO" id="GO:0000175">
    <property type="term" value="F:3'-5'-RNA exonuclease activity"/>
    <property type="evidence" value="ECO:0007669"/>
    <property type="project" value="TreeGrafter"/>
</dbReference>
<dbReference type="EMBL" id="JAKOGI010000899">
    <property type="protein sequence ID" value="KAJ8429376.1"/>
    <property type="molecule type" value="Genomic_DNA"/>
</dbReference>
<dbReference type="InterPro" id="IPR005135">
    <property type="entry name" value="Endo/exonuclease/phosphatase"/>
</dbReference>
<name>A0A9Q1Q5Q0_9CARY</name>
<organism evidence="3 4">
    <name type="scientific">Carnegiea gigantea</name>
    <dbReference type="NCBI Taxonomy" id="171969"/>
    <lineage>
        <taxon>Eukaryota</taxon>
        <taxon>Viridiplantae</taxon>
        <taxon>Streptophyta</taxon>
        <taxon>Embryophyta</taxon>
        <taxon>Tracheophyta</taxon>
        <taxon>Spermatophyta</taxon>
        <taxon>Magnoliopsida</taxon>
        <taxon>eudicotyledons</taxon>
        <taxon>Gunneridae</taxon>
        <taxon>Pentapetalae</taxon>
        <taxon>Caryophyllales</taxon>
        <taxon>Cactineae</taxon>
        <taxon>Cactaceae</taxon>
        <taxon>Cactoideae</taxon>
        <taxon>Echinocereeae</taxon>
        <taxon>Carnegiea</taxon>
    </lineage>
</organism>
<feature type="region of interest" description="Disordered" evidence="1">
    <location>
        <begin position="469"/>
        <end position="513"/>
    </location>
</feature>
<evidence type="ECO:0000259" key="2">
    <source>
        <dbReference type="Pfam" id="PF03372"/>
    </source>
</evidence>
<feature type="region of interest" description="Disordered" evidence="1">
    <location>
        <begin position="54"/>
        <end position="105"/>
    </location>
</feature>
<feature type="compositionally biased region" description="Low complexity" evidence="1">
    <location>
        <begin position="90"/>
        <end position="103"/>
    </location>
</feature>
<protein>
    <recommendedName>
        <fullName evidence="2">Endonuclease/exonuclease/phosphatase domain-containing protein</fullName>
    </recommendedName>
</protein>
<dbReference type="AlphaFoldDB" id="A0A9Q1Q5Q0"/>
<sequence length="762" mass="84573">MLHRPLSCPSFSLHSIAAAMSFSRGRGGRRSFSDHRDRVVSGDCHFQPVRDANFSLQNRHVRSNNNNNNNNNGNSSNDYRRVSYNYDNQNNSGSSSNSNNNGGLRFQPQVQAYRPRAPFHGRPNQSAPRPKPADYRNWEFAKHPPPPHSERFVVLSYNILADYLANNHRALYWHIPRRFMSWDWRKRSILFELGLWSADIMCFQEVDKFHELEEDLKRRGYNGIWKVVTKITSPFALSNMRTGEPIDGCAIFWRAYRFKLVYDDCIEFNKLGMRDNVAQVCVLESLVQNQTDKKSALSESSEGPNRVVVCNIHVLYNPRRGEIKLGQVRVLLERAQAVSKKWDDAPVVLCGDFNCVPKSPLYDFISEQKLDISGIDRDKVSGQATAEIHPAPRQFGHQDKGPSAGNMANVATSQNNSVDRKQNDAPEKHNSSESLPKTNSQSQFQLDESARGVSDNLFDGSLNSSICSQEVPVKSSHNSVGFTEDGGSHNEHNTDLEEEDRRHSCNSNSSLSSNLSSVSCSESLEVDVSGMPSDLGGAIANHVQTSADKPCEKNASSTFKNLDEKLAGLSLGEIDETLEDTGDLGEDAEKLSELSDEGDAFPSNLDEAVLVDLLSSTSESEAVDVCEPAYDPSWWTPMEIATATGNSNNTVLEHSLKLRSTYTEVEDRSGTRDPIGEPLVTSYNSRFMGTVDYIWRSEGLCTVKALAPIPQNTMQPSGGFPTREPIKNSSVERVAQMGRPVVKGAFAGNSSLNSKAKEGHHG</sequence>
<feature type="compositionally biased region" description="Basic and acidic residues" evidence="1">
    <location>
        <begin position="418"/>
        <end position="431"/>
    </location>
</feature>
<evidence type="ECO:0000313" key="3">
    <source>
        <dbReference type="EMBL" id="KAJ8429376.1"/>
    </source>
</evidence>
<dbReference type="Proteomes" id="UP001153076">
    <property type="component" value="Unassembled WGS sequence"/>
</dbReference>
<comment type="caution">
    <text evidence="3">The sequence shown here is derived from an EMBL/GenBank/DDBJ whole genome shotgun (WGS) entry which is preliminary data.</text>
</comment>
<evidence type="ECO:0000313" key="4">
    <source>
        <dbReference type="Proteomes" id="UP001153076"/>
    </source>
</evidence>
<feature type="compositionally biased region" description="Polar residues" evidence="1">
    <location>
        <begin position="432"/>
        <end position="445"/>
    </location>
</feature>
<dbReference type="InterPro" id="IPR050410">
    <property type="entry name" value="CCR4/nocturin_mRNA_transcr"/>
</dbReference>
<feature type="region of interest" description="Disordered" evidence="1">
    <location>
        <begin position="387"/>
        <end position="445"/>
    </location>
</feature>
<dbReference type="InterPro" id="IPR036691">
    <property type="entry name" value="Endo/exonu/phosph_ase_sf"/>
</dbReference>
<evidence type="ECO:0000256" key="1">
    <source>
        <dbReference type="SAM" id="MobiDB-lite"/>
    </source>
</evidence>
<reference evidence="3" key="1">
    <citation type="submission" date="2022-04" db="EMBL/GenBank/DDBJ databases">
        <title>Carnegiea gigantea Genome sequencing and assembly v2.</title>
        <authorList>
            <person name="Copetti D."/>
            <person name="Sanderson M.J."/>
            <person name="Burquez A."/>
            <person name="Wojciechowski M.F."/>
        </authorList>
    </citation>
    <scope>NUCLEOTIDE SEQUENCE</scope>
    <source>
        <strain evidence="3">SGP5-SGP5p</strain>
        <tissue evidence="3">Aerial part</tissue>
    </source>
</reference>
<feature type="domain" description="Endonuclease/exonuclease/phosphatase" evidence="2">
    <location>
        <begin position="193"/>
        <end position="382"/>
    </location>
</feature>
<dbReference type="OrthoDB" id="428734at2759"/>